<feature type="region of interest" description="Disordered" evidence="1">
    <location>
        <begin position="236"/>
        <end position="264"/>
    </location>
</feature>
<dbReference type="RefSeq" id="XP_052126634.1">
    <property type="nucleotide sequence ID" value="XM_052270674.1"/>
</dbReference>
<dbReference type="AlphaFoldDB" id="A0A9C6WZU1"/>
<proteinExistence type="predicted"/>
<feature type="compositionally biased region" description="Polar residues" evidence="1">
    <location>
        <begin position="94"/>
        <end position="107"/>
    </location>
</feature>
<dbReference type="KEGG" id="foc:113213324"/>
<name>A0A9C6WZU1_FRAOC</name>
<feature type="region of interest" description="Disordered" evidence="1">
    <location>
        <begin position="207"/>
        <end position="226"/>
    </location>
</feature>
<dbReference type="GeneID" id="113213324"/>
<feature type="compositionally biased region" description="Basic and acidic residues" evidence="1">
    <location>
        <begin position="207"/>
        <end position="220"/>
    </location>
</feature>
<feature type="region of interest" description="Disordered" evidence="1">
    <location>
        <begin position="94"/>
        <end position="117"/>
    </location>
</feature>
<organism evidence="2 3">
    <name type="scientific">Frankliniella occidentalis</name>
    <name type="common">Western flower thrips</name>
    <name type="synonym">Euthrips occidentalis</name>
    <dbReference type="NCBI Taxonomy" id="133901"/>
    <lineage>
        <taxon>Eukaryota</taxon>
        <taxon>Metazoa</taxon>
        <taxon>Ecdysozoa</taxon>
        <taxon>Arthropoda</taxon>
        <taxon>Hexapoda</taxon>
        <taxon>Insecta</taxon>
        <taxon>Pterygota</taxon>
        <taxon>Neoptera</taxon>
        <taxon>Paraneoptera</taxon>
        <taxon>Thysanoptera</taxon>
        <taxon>Terebrantia</taxon>
        <taxon>Thripoidea</taxon>
        <taxon>Thripidae</taxon>
        <taxon>Frankliniella</taxon>
    </lineage>
</organism>
<dbReference type="Proteomes" id="UP000504606">
    <property type="component" value="Unplaced"/>
</dbReference>
<reference evidence="3" key="1">
    <citation type="submission" date="2025-08" db="UniProtKB">
        <authorList>
            <consortium name="RefSeq"/>
        </authorList>
    </citation>
    <scope>IDENTIFICATION</scope>
    <source>
        <tissue evidence="3">Whole organism</tissue>
    </source>
</reference>
<dbReference type="OrthoDB" id="3598281at2759"/>
<evidence type="ECO:0000313" key="3">
    <source>
        <dbReference type="RefSeq" id="XP_052126634.1"/>
    </source>
</evidence>
<keyword evidence="2" id="KW-1185">Reference proteome</keyword>
<sequence length="547" mass="61363">MSADAHQHDELLALLTSWDLERLFETLKANRFTPKDVLALVEEDLPAVTKFKGEQDRLWAKIQEARAKYSPLSASLQPEPKEGSCAALTELVSSETGCTEPGPSSGQARRKSQTVPHNAVAKKMRLFDSSRYAEQLDVVAVLNSSRKGKNILLAYNDKTEDRPYLSEKQRNSIVELLIIDLRDNVDRFQHKYFDEIAKKIQEVFPTEDPKTYYRPPHSEGNDSTAPQGKLFAKLRNMPAQESDSRSSSLSARSGERGAGGGVDSNFGTVCAEPVTDEVLGAKTWLKNSDKPWTVVLQKWRTTAPIRFREFLAVDSDPNSVNIYINEWKILKHKSGYELLLEDFKCLYPDVASNLFIKWELFVRRNIAIGKKDVSKSDVKGNQILQELANEALSPNSQAVLLLALLPSIRANQRVKVNGSQVKVSESECRDSYLLHVKNANDLPLAIRNRREEFSQSVKPGGQPLICAIGPSLADVRSVHVNVANLDWVATSALCAIDICFKSFFALSIPYPKESEHVWSTIQRAVYDIKTPSDKDMNFCHSWIKALK</sequence>
<protein>
    <submittedName>
        <fullName evidence="3">Uncharacterized protein LOC113213324</fullName>
    </submittedName>
</protein>
<evidence type="ECO:0000256" key="1">
    <source>
        <dbReference type="SAM" id="MobiDB-lite"/>
    </source>
</evidence>
<accession>A0A9C6WZU1</accession>
<gene>
    <name evidence="3" type="primary">LOC113213324</name>
</gene>
<evidence type="ECO:0000313" key="2">
    <source>
        <dbReference type="Proteomes" id="UP000504606"/>
    </source>
</evidence>